<sequence length="170" mass="17412">MRIVSFLPGSTQPTYNTGTSDAAAIVSGGFALLSAQFPEMTSREIVTRALHTAKQGEDGKSPRDEAWGFGAMRPTNAIEEDVPADAPNPIYDALDQEAISDAATDTAAPSDDNSTGTSQDGADAESSASDEGSSMPLFLGVGGGILLLILVALAGVMFARKRSGSSAGTR</sequence>
<feature type="transmembrane region" description="Helical" evidence="2">
    <location>
        <begin position="137"/>
        <end position="159"/>
    </location>
</feature>
<organism evidence="4 5">
    <name type="scientific">Nocardioides daedukensis</name>
    <dbReference type="NCBI Taxonomy" id="634462"/>
    <lineage>
        <taxon>Bacteria</taxon>
        <taxon>Bacillati</taxon>
        <taxon>Actinomycetota</taxon>
        <taxon>Actinomycetes</taxon>
        <taxon>Propionibacteriales</taxon>
        <taxon>Nocardioidaceae</taxon>
        <taxon>Nocardioides</taxon>
    </lineage>
</organism>
<reference evidence="4 5" key="1">
    <citation type="submission" date="2020-07" db="EMBL/GenBank/DDBJ databases">
        <title>Sequencing the genomes of 1000 actinobacteria strains.</title>
        <authorList>
            <person name="Klenk H.-P."/>
        </authorList>
    </citation>
    <scope>NUCLEOTIDE SEQUENCE [LARGE SCALE GENOMIC DNA]</scope>
    <source>
        <strain evidence="4 5">DSM 23819</strain>
    </source>
</reference>
<dbReference type="InterPro" id="IPR036852">
    <property type="entry name" value="Peptidase_S8/S53_dom_sf"/>
</dbReference>
<keyword evidence="2" id="KW-0812">Transmembrane</keyword>
<evidence type="ECO:0000313" key="4">
    <source>
        <dbReference type="EMBL" id="NYG60496.1"/>
    </source>
</evidence>
<feature type="compositionally biased region" description="Low complexity" evidence="1">
    <location>
        <begin position="100"/>
        <end position="132"/>
    </location>
</feature>
<evidence type="ECO:0000256" key="2">
    <source>
        <dbReference type="SAM" id="Phobius"/>
    </source>
</evidence>
<feature type="region of interest" description="Disordered" evidence="1">
    <location>
        <begin position="75"/>
        <end position="132"/>
    </location>
</feature>
<dbReference type="Pfam" id="PF00082">
    <property type="entry name" value="Peptidase_S8"/>
    <property type="match status" value="1"/>
</dbReference>
<dbReference type="GO" id="GO:0006508">
    <property type="term" value="P:proteolysis"/>
    <property type="evidence" value="ECO:0007669"/>
    <property type="project" value="UniProtKB-KW"/>
</dbReference>
<keyword evidence="4" id="KW-0378">Hydrolase</keyword>
<proteinExistence type="predicted"/>
<keyword evidence="5" id="KW-1185">Reference proteome</keyword>
<feature type="region of interest" description="Disordered" evidence="1">
    <location>
        <begin position="51"/>
        <end position="70"/>
    </location>
</feature>
<name>A0A7Y9S381_9ACTN</name>
<dbReference type="SUPFAM" id="SSF52743">
    <property type="entry name" value="Subtilisin-like"/>
    <property type="match status" value="1"/>
</dbReference>
<keyword evidence="2" id="KW-1133">Transmembrane helix</keyword>
<gene>
    <name evidence="4" type="ORF">BJ980_003419</name>
</gene>
<keyword evidence="4" id="KW-0645">Protease</keyword>
<dbReference type="Proteomes" id="UP000540656">
    <property type="component" value="Unassembled WGS sequence"/>
</dbReference>
<protein>
    <submittedName>
        <fullName evidence="4">Subtilisin family serine protease</fullName>
    </submittedName>
</protein>
<evidence type="ECO:0000313" key="5">
    <source>
        <dbReference type="Proteomes" id="UP000540656"/>
    </source>
</evidence>
<evidence type="ECO:0000259" key="3">
    <source>
        <dbReference type="Pfam" id="PF00082"/>
    </source>
</evidence>
<dbReference type="GO" id="GO:0004252">
    <property type="term" value="F:serine-type endopeptidase activity"/>
    <property type="evidence" value="ECO:0007669"/>
    <property type="project" value="InterPro"/>
</dbReference>
<dbReference type="Gene3D" id="3.40.50.200">
    <property type="entry name" value="Peptidase S8/S53 domain"/>
    <property type="match status" value="1"/>
</dbReference>
<accession>A0A7Y9S381</accession>
<dbReference type="InterPro" id="IPR000209">
    <property type="entry name" value="Peptidase_S8/S53_dom"/>
</dbReference>
<evidence type="ECO:0000256" key="1">
    <source>
        <dbReference type="SAM" id="MobiDB-lite"/>
    </source>
</evidence>
<comment type="caution">
    <text evidence="4">The sequence shown here is derived from an EMBL/GenBank/DDBJ whole genome shotgun (WGS) entry which is preliminary data.</text>
</comment>
<dbReference type="EMBL" id="JACCAA010000001">
    <property type="protein sequence ID" value="NYG60496.1"/>
    <property type="molecule type" value="Genomic_DNA"/>
</dbReference>
<keyword evidence="2" id="KW-0472">Membrane</keyword>
<feature type="domain" description="Peptidase S8/S53" evidence="3">
    <location>
        <begin position="7"/>
        <end position="68"/>
    </location>
</feature>
<dbReference type="AlphaFoldDB" id="A0A7Y9S381"/>
<feature type="compositionally biased region" description="Basic and acidic residues" evidence="1">
    <location>
        <begin position="54"/>
        <end position="66"/>
    </location>
</feature>